<keyword evidence="3 5" id="KW-0195">Cyclin</keyword>
<dbReference type="InterPro" id="IPR013763">
    <property type="entry name" value="Cyclin-like_dom"/>
</dbReference>
<dbReference type="OrthoDB" id="5590282at2759"/>
<keyword evidence="2" id="KW-0132">Cell division</keyword>
<evidence type="ECO:0000256" key="3">
    <source>
        <dbReference type="ARBA" id="ARBA00023127"/>
    </source>
</evidence>
<evidence type="ECO:0000259" key="7">
    <source>
        <dbReference type="SMART" id="SM00385"/>
    </source>
</evidence>
<name>A0A4C2E9P2_9SACH</name>
<dbReference type="Gene3D" id="1.10.472.10">
    <property type="entry name" value="Cyclin-like"/>
    <property type="match status" value="2"/>
</dbReference>
<protein>
    <recommendedName>
        <fullName evidence="7">Cyclin-like domain-containing protein</fullName>
    </recommendedName>
</protein>
<reference evidence="8 9" key="1">
    <citation type="submission" date="2019-01" db="EMBL/GenBank/DDBJ databases">
        <title>Draft Genome Sequencing of Zygosaccharomyces mellis Ca-7.</title>
        <authorList>
            <person name="Shiwa Y."/>
            <person name="Kanesaki Y."/>
            <person name="Ishige T."/>
            <person name="Mura K."/>
            <person name="Hori T."/>
            <person name="Tamura T."/>
        </authorList>
    </citation>
    <scope>NUCLEOTIDE SEQUENCE [LARGE SCALE GENOMIC DNA]</scope>
    <source>
        <strain evidence="8 9">Ca-7</strain>
    </source>
</reference>
<evidence type="ECO:0000256" key="2">
    <source>
        <dbReference type="ARBA" id="ARBA00022618"/>
    </source>
</evidence>
<evidence type="ECO:0000256" key="4">
    <source>
        <dbReference type="ARBA" id="ARBA00023306"/>
    </source>
</evidence>
<dbReference type="EMBL" id="BIMX01000024">
    <property type="protein sequence ID" value="GCF00956.1"/>
    <property type="molecule type" value="Genomic_DNA"/>
</dbReference>
<dbReference type="InterPro" id="IPR004367">
    <property type="entry name" value="Cyclin_C-dom"/>
</dbReference>
<dbReference type="AlphaFoldDB" id="A0A4C2E9P2"/>
<dbReference type="GO" id="GO:0051301">
    <property type="term" value="P:cell division"/>
    <property type="evidence" value="ECO:0007669"/>
    <property type="project" value="UniProtKB-KW"/>
</dbReference>
<dbReference type="CDD" id="cd20559">
    <property type="entry name" value="CYCLIN_ScCLN_like"/>
    <property type="match status" value="1"/>
</dbReference>
<feature type="domain" description="Cyclin-like" evidence="7">
    <location>
        <begin position="168"/>
        <end position="281"/>
    </location>
</feature>
<dbReference type="CDD" id="cd20537">
    <property type="entry name" value="CYCLIN_CCNO-like_rpt2"/>
    <property type="match status" value="1"/>
</dbReference>
<evidence type="ECO:0000256" key="5">
    <source>
        <dbReference type="RuleBase" id="RU000383"/>
    </source>
</evidence>
<sequence>MKRHAALNPDLVRSEQIASELSIRPFKNDILEYLQRLEGSCSTLNSSMINNQPEINWSMRPYIIDFMMELQLFFKLSQETFFLACYIADKYCCKRIVYKRHYQLLAAASLWIAAKYQDKKTRIPTLRELVLLCRNIYEPKMFVQIERHILSTLEWSVGSAVSTFDVVQWLLSTASAKTLPGSTEFLSLVSFLCDLTLYGREFMKYTSSVKAISVLLLACKIVRNDSFSRFLNQLIDDQIKWDHFGVPYDLCFYIAGDSLTNDLSLSLNSGNLQSVKKCLYHLLKETSKDKDSSGSAVNRRIVLKKYGGYPVIYCLDNFKKENLEILSHLISLSDSLDLATTTPYSDTFSNWIWEPILSSVDKFIGLQENYDLMEEDELMPNDEYSPSLSVLSSRSSSCFNNNDFNISQYLNFNESNTPASSSRSSSILNSSTMSALQNFNSYNSTIRHGKFGGNQNIHYYPPTPHSINSTFSNRPRLSTGSSASSISTRSSVSPAIKKPVRSIARHSPCNTQLIILREANN</sequence>
<dbReference type="GO" id="GO:0051726">
    <property type="term" value="P:regulation of cell cycle"/>
    <property type="evidence" value="ECO:0007669"/>
    <property type="project" value="UniProtKB-ARBA"/>
</dbReference>
<evidence type="ECO:0000313" key="9">
    <source>
        <dbReference type="Proteomes" id="UP000301737"/>
    </source>
</evidence>
<feature type="compositionally biased region" description="Low complexity" evidence="6">
    <location>
        <begin position="478"/>
        <end position="492"/>
    </location>
</feature>
<evidence type="ECO:0000313" key="8">
    <source>
        <dbReference type="EMBL" id="GCF00956.1"/>
    </source>
</evidence>
<dbReference type="GO" id="GO:0044843">
    <property type="term" value="P:cell cycle G1/S phase transition"/>
    <property type="evidence" value="ECO:0007669"/>
    <property type="project" value="UniProtKB-ARBA"/>
</dbReference>
<dbReference type="Proteomes" id="UP000301737">
    <property type="component" value="Unassembled WGS sequence"/>
</dbReference>
<dbReference type="GO" id="GO:0016538">
    <property type="term" value="F:cyclin-dependent protein serine/threonine kinase regulator activity"/>
    <property type="evidence" value="ECO:0007669"/>
    <property type="project" value="UniProtKB-ARBA"/>
</dbReference>
<feature type="region of interest" description="Disordered" evidence="6">
    <location>
        <begin position="469"/>
        <end position="492"/>
    </location>
</feature>
<proteinExistence type="inferred from homology"/>
<dbReference type="SMART" id="SM00385">
    <property type="entry name" value="CYCLIN"/>
    <property type="match status" value="2"/>
</dbReference>
<dbReference type="GO" id="GO:0044772">
    <property type="term" value="P:mitotic cell cycle phase transition"/>
    <property type="evidence" value="ECO:0007669"/>
    <property type="project" value="UniProtKB-ARBA"/>
</dbReference>
<keyword evidence="4" id="KW-0131">Cell cycle</keyword>
<evidence type="ECO:0000256" key="6">
    <source>
        <dbReference type="SAM" id="MobiDB-lite"/>
    </source>
</evidence>
<gene>
    <name evidence="8" type="ORF">ZYGM_001846</name>
</gene>
<dbReference type="InterPro" id="IPR036915">
    <property type="entry name" value="Cyclin-like_sf"/>
</dbReference>
<evidence type="ECO:0000256" key="1">
    <source>
        <dbReference type="ARBA" id="ARBA00008742"/>
    </source>
</evidence>
<accession>A0A4C2E9P2</accession>
<comment type="caution">
    <text evidence="8">The sequence shown here is derived from an EMBL/GenBank/DDBJ whole genome shotgun (WGS) entry which is preliminary data.</text>
</comment>
<organism evidence="8 9">
    <name type="scientific">Zygosaccharomyces mellis</name>
    <dbReference type="NCBI Taxonomy" id="42258"/>
    <lineage>
        <taxon>Eukaryota</taxon>
        <taxon>Fungi</taxon>
        <taxon>Dikarya</taxon>
        <taxon>Ascomycota</taxon>
        <taxon>Saccharomycotina</taxon>
        <taxon>Saccharomycetes</taxon>
        <taxon>Saccharomycetales</taxon>
        <taxon>Saccharomycetaceae</taxon>
        <taxon>Zygosaccharomyces</taxon>
    </lineage>
</organism>
<dbReference type="Pfam" id="PF02984">
    <property type="entry name" value="Cyclin_C"/>
    <property type="match status" value="1"/>
</dbReference>
<dbReference type="Pfam" id="PF00134">
    <property type="entry name" value="Cyclin_N"/>
    <property type="match status" value="1"/>
</dbReference>
<dbReference type="PANTHER" id="PTHR10177">
    <property type="entry name" value="CYCLINS"/>
    <property type="match status" value="1"/>
</dbReference>
<dbReference type="InterPro" id="IPR006671">
    <property type="entry name" value="Cyclin_N"/>
</dbReference>
<dbReference type="SUPFAM" id="SSF47954">
    <property type="entry name" value="Cyclin-like"/>
    <property type="match status" value="2"/>
</dbReference>
<keyword evidence="9" id="KW-1185">Reference proteome</keyword>
<dbReference type="InterPro" id="IPR039361">
    <property type="entry name" value="Cyclin"/>
</dbReference>
<feature type="domain" description="Cyclin-like" evidence="7">
    <location>
        <begin position="65"/>
        <end position="151"/>
    </location>
</feature>
<dbReference type="FunFam" id="1.10.472.10:FF:000010">
    <property type="entry name" value="G1/S-specific cyclin Cln1"/>
    <property type="match status" value="1"/>
</dbReference>
<comment type="similarity">
    <text evidence="1 5">Belongs to the cyclin family.</text>
</comment>